<evidence type="ECO:0000313" key="2">
    <source>
        <dbReference type="EMBL" id="TKA21887.1"/>
    </source>
</evidence>
<dbReference type="Proteomes" id="UP000308549">
    <property type="component" value="Unassembled WGS sequence"/>
</dbReference>
<proteinExistence type="predicted"/>
<comment type="caution">
    <text evidence="2">The sequence shown here is derived from an EMBL/GenBank/DDBJ whole genome shotgun (WGS) entry which is preliminary data.</text>
</comment>
<dbReference type="InterPro" id="IPR006115">
    <property type="entry name" value="6PGDH_NADP-bd"/>
</dbReference>
<gene>
    <name evidence="2" type="ORF">B0A50_08623</name>
</gene>
<dbReference type="Pfam" id="PF03446">
    <property type="entry name" value="NAD_binding_2"/>
    <property type="match status" value="1"/>
</dbReference>
<reference evidence="2 3" key="1">
    <citation type="submission" date="2017-03" db="EMBL/GenBank/DDBJ databases">
        <title>Genomes of endolithic fungi from Antarctica.</title>
        <authorList>
            <person name="Coleine C."/>
            <person name="Masonjones S."/>
            <person name="Stajich J.E."/>
        </authorList>
    </citation>
    <scope>NUCLEOTIDE SEQUENCE [LARGE SCALE GENOMIC DNA]</scope>
    <source>
        <strain evidence="2 3">CCFEE 6315</strain>
    </source>
</reference>
<organism evidence="2 3">
    <name type="scientific">Salinomyces thailandicus</name>
    <dbReference type="NCBI Taxonomy" id="706561"/>
    <lineage>
        <taxon>Eukaryota</taxon>
        <taxon>Fungi</taxon>
        <taxon>Dikarya</taxon>
        <taxon>Ascomycota</taxon>
        <taxon>Pezizomycotina</taxon>
        <taxon>Dothideomycetes</taxon>
        <taxon>Dothideomycetidae</taxon>
        <taxon>Mycosphaerellales</taxon>
        <taxon>Teratosphaeriaceae</taxon>
        <taxon>Salinomyces</taxon>
    </lineage>
</organism>
<dbReference type="Gene3D" id="3.40.50.720">
    <property type="entry name" value="NAD(P)-binding Rossmann-like Domain"/>
    <property type="match status" value="1"/>
</dbReference>
<dbReference type="AlphaFoldDB" id="A0A4U0TJG1"/>
<dbReference type="OrthoDB" id="434986at2759"/>
<sequence length="135" mass="15266">MANTHPFKRIGVVGCGNMGTEMSMAFSELGLQVWMWDILSKNVDGTQQMVDAEKTTKGKVTGYHDIKDFVKSLYRAERKLFMFSITHGNPADSVLEKVQEELKENDIVLDGGNEHYRNTKRRQKSLAAKGVKWIG</sequence>
<dbReference type="PANTHER" id="PTHR11811">
    <property type="entry name" value="6-PHOSPHOGLUCONATE DEHYDROGENASE"/>
    <property type="match status" value="1"/>
</dbReference>
<dbReference type="InterPro" id="IPR006183">
    <property type="entry name" value="Pgluconate_DH"/>
</dbReference>
<dbReference type="InterPro" id="IPR036291">
    <property type="entry name" value="NAD(P)-bd_dom_sf"/>
</dbReference>
<dbReference type="GO" id="GO:0004616">
    <property type="term" value="F:phosphogluconate dehydrogenase (decarboxylating) activity"/>
    <property type="evidence" value="ECO:0007669"/>
    <property type="project" value="InterPro"/>
</dbReference>
<dbReference type="SUPFAM" id="SSF51735">
    <property type="entry name" value="NAD(P)-binding Rossmann-fold domains"/>
    <property type="match status" value="1"/>
</dbReference>
<dbReference type="GO" id="GO:0050661">
    <property type="term" value="F:NADP binding"/>
    <property type="evidence" value="ECO:0007669"/>
    <property type="project" value="InterPro"/>
</dbReference>
<dbReference type="EMBL" id="NAJL01000095">
    <property type="protein sequence ID" value="TKA21887.1"/>
    <property type="molecule type" value="Genomic_DNA"/>
</dbReference>
<keyword evidence="3" id="KW-1185">Reference proteome</keyword>
<evidence type="ECO:0000313" key="3">
    <source>
        <dbReference type="Proteomes" id="UP000308549"/>
    </source>
</evidence>
<name>A0A4U0TJG1_9PEZI</name>
<evidence type="ECO:0000259" key="1">
    <source>
        <dbReference type="Pfam" id="PF03446"/>
    </source>
</evidence>
<protein>
    <recommendedName>
        <fullName evidence="1">6-phosphogluconate dehydrogenase NADP-binding domain-containing protein</fullName>
    </recommendedName>
</protein>
<accession>A0A4U0TJG1</accession>
<feature type="domain" description="6-phosphogluconate dehydrogenase NADP-binding" evidence="1">
    <location>
        <begin position="9"/>
        <end position="135"/>
    </location>
</feature>